<protein>
    <submittedName>
        <fullName evidence="1">Uncharacterized protein</fullName>
    </submittedName>
</protein>
<organism evidence="1 2">
    <name type="scientific">Tanacetum coccineum</name>
    <dbReference type="NCBI Taxonomy" id="301880"/>
    <lineage>
        <taxon>Eukaryota</taxon>
        <taxon>Viridiplantae</taxon>
        <taxon>Streptophyta</taxon>
        <taxon>Embryophyta</taxon>
        <taxon>Tracheophyta</taxon>
        <taxon>Spermatophyta</taxon>
        <taxon>Magnoliopsida</taxon>
        <taxon>eudicotyledons</taxon>
        <taxon>Gunneridae</taxon>
        <taxon>Pentapetalae</taxon>
        <taxon>asterids</taxon>
        <taxon>campanulids</taxon>
        <taxon>Asterales</taxon>
        <taxon>Asteraceae</taxon>
        <taxon>Asteroideae</taxon>
        <taxon>Anthemideae</taxon>
        <taxon>Anthemidinae</taxon>
        <taxon>Tanacetum</taxon>
    </lineage>
</organism>
<evidence type="ECO:0000313" key="2">
    <source>
        <dbReference type="Proteomes" id="UP001151760"/>
    </source>
</evidence>
<evidence type="ECO:0000313" key="1">
    <source>
        <dbReference type="EMBL" id="GJT49736.1"/>
    </source>
</evidence>
<dbReference type="EMBL" id="BQNB010016262">
    <property type="protein sequence ID" value="GJT49736.1"/>
    <property type="molecule type" value="Genomic_DNA"/>
</dbReference>
<accession>A0ABQ5EFW8</accession>
<proteinExistence type="predicted"/>
<keyword evidence="2" id="KW-1185">Reference proteome</keyword>
<gene>
    <name evidence="1" type="ORF">Tco_0975893</name>
</gene>
<comment type="caution">
    <text evidence="1">The sequence shown here is derived from an EMBL/GenBank/DDBJ whole genome shotgun (WGS) entry which is preliminary data.</text>
</comment>
<reference evidence="1" key="2">
    <citation type="submission" date="2022-01" db="EMBL/GenBank/DDBJ databases">
        <authorList>
            <person name="Yamashiro T."/>
            <person name="Shiraishi A."/>
            <person name="Satake H."/>
            <person name="Nakayama K."/>
        </authorList>
    </citation>
    <scope>NUCLEOTIDE SEQUENCE</scope>
</reference>
<reference evidence="1" key="1">
    <citation type="journal article" date="2022" name="Int. J. Mol. Sci.">
        <title>Draft Genome of Tanacetum Coccineum: Genomic Comparison of Closely Related Tanacetum-Family Plants.</title>
        <authorList>
            <person name="Yamashiro T."/>
            <person name="Shiraishi A."/>
            <person name="Nakayama K."/>
            <person name="Satake H."/>
        </authorList>
    </citation>
    <scope>NUCLEOTIDE SEQUENCE</scope>
</reference>
<sequence>MRTFPKDNVKIYLNPLFEFDDEYISSDVNPLFNEVLENIECKDSYVSNLDKPALLVTPLSDANKGECFDPGGDIDEIDAFLDMDISTDIEDGYHDSEGDIIYLESLLNLPPEVFLDHDSRSLKDELDKEDLKSMVKVFDPEI</sequence>
<dbReference type="Proteomes" id="UP001151760">
    <property type="component" value="Unassembled WGS sequence"/>
</dbReference>
<name>A0ABQ5EFW8_9ASTR</name>